<proteinExistence type="predicted"/>
<keyword evidence="2" id="KW-1185">Reference proteome</keyword>
<sequence>MTIIKQYIYQNKNVLNLQNNKDDETNNQTYEILCTYCCYQQLLKYIQSESVLYVFTN</sequence>
<comment type="caution">
    <text evidence="1">The sequence shown here is derived from an EMBL/GenBank/DDBJ whole genome shotgun (WGS) entry which is preliminary data.</text>
</comment>
<protein>
    <submittedName>
        <fullName evidence="1">Uncharacterized protein</fullName>
    </submittedName>
</protein>
<dbReference type="Proteomes" id="UP000689195">
    <property type="component" value="Unassembled WGS sequence"/>
</dbReference>
<reference evidence="1" key="1">
    <citation type="submission" date="2021-01" db="EMBL/GenBank/DDBJ databases">
        <authorList>
            <consortium name="Genoscope - CEA"/>
            <person name="William W."/>
        </authorList>
    </citation>
    <scope>NUCLEOTIDE SEQUENCE</scope>
</reference>
<gene>
    <name evidence="1" type="ORF">PPENT_87.1.T0200053</name>
</gene>
<organism evidence="1 2">
    <name type="scientific">Paramecium pentaurelia</name>
    <dbReference type="NCBI Taxonomy" id="43138"/>
    <lineage>
        <taxon>Eukaryota</taxon>
        <taxon>Sar</taxon>
        <taxon>Alveolata</taxon>
        <taxon>Ciliophora</taxon>
        <taxon>Intramacronucleata</taxon>
        <taxon>Oligohymenophorea</taxon>
        <taxon>Peniculida</taxon>
        <taxon>Parameciidae</taxon>
        <taxon>Paramecium</taxon>
    </lineage>
</organism>
<dbReference type="EMBL" id="CAJJDO010000020">
    <property type="protein sequence ID" value="CAD8150026.1"/>
    <property type="molecule type" value="Genomic_DNA"/>
</dbReference>
<dbReference type="AlphaFoldDB" id="A0A8S1TFP5"/>
<evidence type="ECO:0000313" key="2">
    <source>
        <dbReference type="Proteomes" id="UP000689195"/>
    </source>
</evidence>
<evidence type="ECO:0000313" key="1">
    <source>
        <dbReference type="EMBL" id="CAD8150026.1"/>
    </source>
</evidence>
<name>A0A8S1TFP5_9CILI</name>
<accession>A0A8S1TFP5</accession>